<dbReference type="Gene3D" id="3.40.50.1820">
    <property type="entry name" value="alpha/beta hydrolase"/>
    <property type="match status" value="1"/>
</dbReference>
<evidence type="ECO:0000313" key="4">
    <source>
        <dbReference type="EMBL" id="GMH53047.1"/>
    </source>
</evidence>
<dbReference type="OrthoDB" id="2425929at2759"/>
<gene>
    <name evidence="4" type="ORF">TrRE_jg4033</name>
</gene>
<dbReference type="EMBL" id="BRXZ01003346">
    <property type="protein sequence ID" value="GMH53047.1"/>
    <property type="molecule type" value="Genomic_DNA"/>
</dbReference>
<keyword evidence="5" id="KW-1185">Reference proteome</keyword>
<protein>
    <recommendedName>
        <fullName evidence="3">Phospholipase/carboxylesterase/thioesterase domain-containing protein</fullName>
    </recommendedName>
</protein>
<evidence type="ECO:0000256" key="1">
    <source>
        <dbReference type="ARBA" id="ARBA00006499"/>
    </source>
</evidence>
<name>A0A9W6ZKN4_9STRA</name>
<dbReference type="SUPFAM" id="SSF53474">
    <property type="entry name" value="alpha/beta-Hydrolases"/>
    <property type="match status" value="1"/>
</dbReference>
<dbReference type="InterPro" id="IPR050565">
    <property type="entry name" value="LYPA1-2/EST-like"/>
</dbReference>
<organism evidence="4 5">
    <name type="scientific">Triparma retinervis</name>
    <dbReference type="NCBI Taxonomy" id="2557542"/>
    <lineage>
        <taxon>Eukaryota</taxon>
        <taxon>Sar</taxon>
        <taxon>Stramenopiles</taxon>
        <taxon>Ochrophyta</taxon>
        <taxon>Bolidophyceae</taxon>
        <taxon>Parmales</taxon>
        <taxon>Triparmaceae</taxon>
        <taxon>Triparma</taxon>
    </lineage>
</organism>
<sequence>MATDAFVFGPDPSAYSTVVVLLHGGGGSSGEWFSGRKSPYQEGWFGEDTGIKYVFPNSALEGRVWYNSYKNGCGMDDDCAYDLDSIADSGGRVSDLIDFELGEPQIAGDASRVYVAGFSQGAQLAGYMQLGFLDYPLGGVGVMSGFPLPPLCDMGREGADPAEARGNASYAGGEANFFIWHGKEDQIFPVDFTEESYKNIFEVLGVEDELRVNVTNVGQTHEVVEEEIEALVEWVRGGH</sequence>
<feature type="domain" description="Phospholipase/carboxylesterase/thioesterase" evidence="3">
    <location>
        <begin position="16"/>
        <end position="234"/>
    </location>
</feature>
<dbReference type="InterPro" id="IPR029058">
    <property type="entry name" value="AB_hydrolase_fold"/>
</dbReference>
<dbReference type="AlphaFoldDB" id="A0A9W6ZKN4"/>
<comment type="caution">
    <text evidence="4">The sequence shown here is derived from an EMBL/GenBank/DDBJ whole genome shotgun (WGS) entry which is preliminary data.</text>
</comment>
<evidence type="ECO:0000256" key="2">
    <source>
        <dbReference type="ARBA" id="ARBA00022801"/>
    </source>
</evidence>
<dbReference type="InterPro" id="IPR003140">
    <property type="entry name" value="PLipase/COase/thioEstase"/>
</dbReference>
<proteinExistence type="inferred from homology"/>
<evidence type="ECO:0000313" key="5">
    <source>
        <dbReference type="Proteomes" id="UP001165082"/>
    </source>
</evidence>
<dbReference type="Proteomes" id="UP001165082">
    <property type="component" value="Unassembled WGS sequence"/>
</dbReference>
<keyword evidence="2" id="KW-0378">Hydrolase</keyword>
<dbReference type="PANTHER" id="PTHR10655:SF17">
    <property type="entry name" value="LYSOPHOSPHOLIPASE-LIKE PROTEIN 1"/>
    <property type="match status" value="1"/>
</dbReference>
<evidence type="ECO:0000259" key="3">
    <source>
        <dbReference type="Pfam" id="PF02230"/>
    </source>
</evidence>
<comment type="similarity">
    <text evidence="1">Belongs to the AB hydrolase superfamily. AB hydrolase 2 family.</text>
</comment>
<reference evidence="4" key="1">
    <citation type="submission" date="2022-07" db="EMBL/GenBank/DDBJ databases">
        <title>Genome analysis of Parmales, a sister group of diatoms, reveals the evolutionary specialization of diatoms from phago-mixotrophs to photoautotrophs.</title>
        <authorList>
            <person name="Ban H."/>
            <person name="Sato S."/>
            <person name="Yoshikawa S."/>
            <person name="Kazumasa Y."/>
            <person name="Nakamura Y."/>
            <person name="Ichinomiya M."/>
            <person name="Saitoh K."/>
            <person name="Sato N."/>
            <person name="Blanc-Mathieu R."/>
            <person name="Endo H."/>
            <person name="Kuwata A."/>
            <person name="Ogata H."/>
        </authorList>
    </citation>
    <scope>NUCLEOTIDE SEQUENCE</scope>
</reference>
<dbReference type="Pfam" id="PF02230">
    <property type="entry name" value="Abhydrolase_2"/>
    <property type="match status" value="1"/>
</dbReference>
<accession>A0A9W6ZKN4</accession>
<dbReference type="PANTHER" id="PTHR10655">
    <property type="entry name" value="LYSOPHOSPHOLIPASE-RELATED"/>
    <property type="match status" value="1"/>
</dbReference>
<dbReference type="GO" id="GO:0016787">
    <property type="term" value="F:hydrolase activity"/>
    <property type="evidence" value="ECO:0007669"/>
    <property type="project" value="UniProtKB-KW"/>
</dbReference>